<dbReference type="GO" id="GO:0005634">
    <property type="term" value="C:nucleus"/>
    <property type="evidence" value="ECO:0007669"/>
    <property type="project" value="UniProtKB-SubCell"/>
</dbReference>
<dbReference type="EMBL" id="ML993585">
    <property type="protein sequence ID" value="KAF2170412.1"/>
    <property type="molecule type" value="Genomic_DNA"/>
</dbReference>
<evidence type="ECO:0000259" key="7">
    <source>
        <dbReference type="PROSITE" id="PS00463"/>
    </source>
</evidence>
<evidence type="ECO:0000256" key="5">
    <source>
        <dbReference type="ARBA" id="ARBA00023242"/>
    </source>
</evidence>
<dbReference type="Pfam" id="PF00172">
    <property type="entry name" value="Zn_clus"/>
    <property type="match status" value="1"/>
</dbReference>
<reference evidence="8" key="1">
    <citation type="journal article" date="2020" name="Stud. Mycol.">
        <title>101 Dothideomycetes genomes: a test case for predicting lifestyles and emergence of pathogens.</title>
        <authorList>
            <person name="Haridas S."/>
            <person name="Albert R."/>
            <person name="Binder M."/>
            <person name="Bloem J."/>
            <person name="Labutti K."/>
            <person name="Salamov A."/>
            <person name="Andreopoulos B."/>
            <person name="Baker S."/>
            <person name="Barry K."/>
            <person name="Bills G."/>
            <person name="Bluhm B."/>
            <person name="Cannon C."/>
            <person name="Castanera R."/>
            <person name="Culley D."/>
            <person name="Daum C."/>
            <person name="Ezra D."/>
            <person name="Gonzalez J."/>
            <person name="Henrissat B."/>
            <person name="Kuo A."/>
            <person name="Liang C."/>
            <person name="Lipzen A."/>
            <person name="Lutzoni F."/>
            <person name="Magnuson J."/>
            <person name="Mondo S."/>
            <person name="Nolan M."/>
            <person name="Ohm R."/>
            <person name="Pangilinan J."/>
            <person name="Park H.-J."/>
            <person name="Ramirez L."/>
            <person name="Alfaro M."/>
            <person name="Sun H."/>
            <person name="Tritt A."/>
            <person name="Yoshinaga Y."/>
            <person name="Zwiers L.-H."/>
            <person name="Turgeon B."/>
            <person name="Goodwin S."/>
            <person name="Spatafora J."/>
            <person name="Crous P."/>
            <person name="Grigoriev I."/>
        </authorList>
    </citation>
    <scope>NUCLEOTIDE SEQUENCE</scope>
    <source>
        <strain evidence="8">ATCC 36951</strain>
    </source>
</reference>
<protein>
    <recommendedName>
        <fullName evidence="7">Zn(2)-C6 fungal-type domain-containing protein</fullName>
    </recommendedName>
</protein>
<dbReference type="GeneID" id="54565080"/>
<dbReference type="Proteomes" id="UP000799537">
    <property type="component" value="Unassembled WGS sequence"/>
</dbReference>
<dbReference type="GO" id="GO:0000981">
    <property type="term" value="F:DNA-binding transcription factor activity, RNA polymerase II-specific"/>
    <property type="evidence" value="ECO:0007669"/>
    <property type="project" value="InterPro"/>
</dbReference>
<gene>
    <name evidence="8" type="ORF">M409DRAFT_51457</name>
</gene>
<dbReference type="PANTHER" id="PTHR31845">
    <property type="entry name" value="FINGER DOMAIN PROTEIN, PUTATIVE-RELATED"/>
    <property type="match status" value="1"/>
</dbReference>
<evidence type="ECO:0000256" key="6">
    <source>
        <dbReference type="SAM" id="Coils"/>
    </source>
</evidence>
<dbReference type="GO" id="GO:0008270">
    <property type="term" value="F:zinc ion binding"/>
    <property type="evidence" value="ECO:0007669"/>
    <property type="project" value="InterPro"/>
</dbReference>
<comment type="subcellular location">
    <subcellularLocation>
        <location evidence="1">Nucleus</location>
    </subcellularLocation>
</comment>
<dbReference type="CDD" id="cd00067">
    <property type="entry name" value="GAL4"/>
    <property type="match status" value="1"/>
</dbReference>
<sequence>MQPFNTACKNCRVAKTKCLRIDENDDGKCRRCRGAGWECSLMPRAARKRRKRMDARVEVLEGQLREIEQLMGRAKGRGLEMGKERNEATMGKEVPPAVVLPLTPDSAGVDEGSRTMAFSAASFGSESAVVDERAMEMDVLREETTSTLPGIVPDILTFDTAKRLFERFRNETVAQFPLLQLPPNTAFSDLATHKPTLLLAIVTAASMSTTGSLFKTLHTELTTRLAMKVIVNGERSLELVQAVLTMEVWYCFPEELEDRESGVNFYQWIHIAATMALQLGLGGRWDERDRRKGMEEARIALAVWASCSS</sequence>
<proteinExistence type="predicted"/>
<evidence type="ECO:0000256" key="1">
    <source>
        <dbReference type="ARBA" id="ARBA00004123"/>
    </source>
</evidence>
<evidence type="ECO:0000313" key="8">
    <source>
        <dbReference type="EMBL" id="KAF2170412.1"/>
    </source>
</evidence>
<dbReference type="InterPro" id="IPR051089">
    <property type="entry name" value="prtT"/>
</dbReference>
<dbReference type="PROSITE" id="PS00463">
    <property type="entry name" value="ZN2_CY6_FUNGAL_1"/>
    <property type="match status" value="1"/>
</dbReference>
<dbReference type="OrthoDB" id="3365636at2759"/>
<dbReference type="InterPro" id="IPR001138">
    <property type="entry name" value="Zn2Cys6_DnaBD"/>
</dbReference>
<dbReference type="Gene3D" id="4.10.240.10">
    <property type="entry name" value="Zn(2)-C6 fungal-type DNA-binding domain"/>
    <property type="match status" value="1"/>
</dbReference>
<dbReference type="GO" id="GO:0000976">
    <property type="term" value="F:transcription cis-regulatory region binding"/>
    <property type="evidence" value="ECO:0007669"/>
    <property type="project" value="TreeGrafter"/>
</dbReference>
<evidence type="ECO:0000256" key="3">
    <source>
        <dbReference type="ARBA" id="ARBA00023125"/>
    </source>
</evidence>
<dbReference type="SUPFAM" id="SSF57701">
    <property type="entry name" value="Zn2/Cys6 DNA-binding domain"/>
    <property type="match status" value="1"/>
</dbReference>
<evidence type="ECO:0000256" key="2">
    <source>
        <dbReference type="ARBA" id="ARBA00023015"/>
    </source>
</evidence>
<keyword evidence="6" id="KW-0175">Coiled coil</keyword>
<organism evidence="8 9">
    <name type="scientific">Zasmidium cellare ATCC 36951</name>
    <dbReference type="NCBI Taxonomy" id="1080233"/>
    <lineage>
        <taxon>Eukaryota</taxon>
        <taxon>Fungi</taxon>
        <taxon>Dikarya</taxon>
        <taxon>Ascomycota</taxon>
        <taxon>Pezizomycotina</taxon>
        <taxon>Dothideomycetes</taxon>
        <taxon>Dothideomycetidae</taxon>
        <taxon>Mycosphaerellales</taxon>
        <taxon>Mycosphaerellaceae</taxon>
        <taxon>Zasmidium</taxon>
    </lineage>
</organism>
<dbReference type="PANTHER" id="PTHR31845:SF39">
    <property type="entry name" value="TRANSCRIPTION FACTOR PBCR-RELATED"/>
    <property type="match status" value="1"/>
</dbReference>
<evidence type="ECO:0000256" key="4">
    <source>
        <dbReference type="ARBA" id="ARBA00023163"/>
    </source>
</evidence>
<evidence type="ECO:0000313" key="9">
    <source>
        <dbReference type="Proteomes" id="UP000799537"/>
    </source>
</evidence>
<keyword evidence="2" id="KW-0805">Transcription regulation</keyword>
<dbReference type="InterPro" id="IPR036864">
    <property type="entry name" value="Zn2-C6_fun-type_DNA-bd_sf"/>
</dbReference>
<feature type="domain" description="Zn(2)-C6 fungal-type" evidence="7">
    <location>
        <begin position="7"/>
        <end position="39"/>
    </location>
</feature>
<dbReference type="CDD" id="cd12148">
    <property type="entry name" value="fungal_TF_MHR"/>
    <property type="match status" value="1"/>
</dbReference>
<dbReference type="RefSeq" id="XP_033671301.1">
    <property type="nucleotide sequence ID" value="XM_033811808.1"/>
</dbReference>
<name>A0A6A6CX39_ZASCE</name>
<accession>A0A6A6CX39</accession>
<dbReference type="AlphaFoldDB" id="A0A6A6CX39"/>
<feature type="coiled-coil region" evidence="6">
    <location>
        <begin position="50"/>
        <end position="77"/>
    </location>
</feature>
<keyword evidence="3" id="KW-0238">DNA-binding</keyword>
<keyword evidence="4" id="KW-0804">Transcription</keyword>
<keyword evidence="5" id="KW-0539">Nucleus</keyword>
<keyword evidence="9" id="KW-1185">Reference proteome</keyword>